<dbReference type="InterPro" id="IPR013429">
    <property type="entry name" value="Regulatory_FmdB_Zinc_ribbon"/>
</dbReference>
<dbReference type="EMBL" id="LAZR01025087">
    <property type="protein sequence ID" value="KKL73034.1"/>
    <property type="molecule type" value="Genomic_DNA"/>
</dbReference>
<dbReference type="SMART" id="SM00834">
    <property type="entry name" value="CxxC_CXXC_SSSS"/>
    <property type="match status" value="1"/>
</dbReference>
<proteinExistence type="predicted"/>
<organism evidence="2">
    <name type="scientific">marine sediment metagenome</name>
    <dbReference type="NCBI Taxonomy" id="412755"/>
    <lineage>
        <taxon>unclassified sequences</taxon>
        <taxon>metagenomes</taxon>
        <taxon>ecological metagenomes</taxon>
    </lineage>
</organism>
<reference evidence="2" key="1">
    <citation type="journal article" date="2015" name="Nature">
        <title>Complex archaea that bridge the gap between prokaryotes and eukaryotes.</title>
        <authorList>
            <person name="Spang A."/>
            <person name="Saw J.H."/>
            <person name="Jorgensen S.L."/>
            <person name="Zaremba-Niedzwiedzka K."/>
            <person name="Martijn J."/>
            <person name="Lind A.E."/>
            <person name="van Eijk R."/>
            <person name="Schleper C."/>
            <person name="Guy L."/>
            <person name="Ettema T.J."/>
        </authorList>
    </citation>
    <scope>NUCLEOTIDE SEQUENCE</scope>
</reference>
<dbReference type="NCBIfam" id="TIGR02605">
    <property type="entry name" value="CxxC_CxxC_SSSS"/>
    <property type="match status" value="1"/>
</dbReference>
<evidence type="ECO:0000259" key="1">
    <source>
        <dbReference type="SMART" id="SM00834"/>
    </source>
</evidence>
<protein>
    <recommendedName>
        <fullName evidence="1">Putative regulatory protein FmdB zinc ribbon domain-containing protein</fullName>
    </recommendedName>
</protein>
<dbReference type="AlphaFoldDB" id="A0A0F9EGD4"/>
<feature type="domain" description="Putative regulatory protein FmdB zinc ribbon" evidence="1">
    <location>
        <begin position="1"/>
        <end position="40"/>
    </location>
</feature>
<evidence type="ECO:0000313" key="2">
    <source>
        <dbReference type="EMBL" id="KKL73034.1"/>
    </source>
</evidence>
<sequence>MPRYEYKCDCGQGVEVTRSYNDFDLPEVCGCGRTMERLMSPSSFAMGRTARGMALDTLNSPQSGMPNKYWKPAAEKLAAAGL</sequence>
<name>A0A0F9EGD4_9ZZZZ</name>
<accession>A0A0F9EGD4</accession>
<gene>
    <name evidence="2" type="ORF">LCGC14_2078940</name>
</gene>
<comment type="caution">
    <text evidence="2">The sequence shown here is derived from an EMBL/GenBank/DDBJ whole genome shotgun (WGS) entry which is preliminary data.</text>
</comment>